<evidence type="ECO:0000256" key="1">
    <source>
        <dbReference type="ARBA" id="ARBA00022679"/>
    </source>
</evidence>
<evidence type="ECO:0000256" key="4">
    <source>
        <dbReference type="RuleBase" id="RU366026"/>
    </source>
</evidence>
<dbReference type="EMBL" id="SLWB01000014">
    <property type="protein sequence ID" value="TCN63935.1"/>
    <property type="molecule type" value="Genomic_DNA"/>
</dbReference>
<dbReference type="InterPro" id="IPR016030">
    <property type="entry name" value="CblAdoTrfase-like"/>
</dbReference>
<comment type="similarity">
    <text evidence="4">Belongs to the Cob(I)alamin adenosyltransferase family.</text>
</comment>
<dbReference type="GO" id="GO:0008817">
    <property type="term" value="F:corrinoid adenosyltransferase activity"/>
    <property type="evidence" value="ECO:0007669"/>
    <property type="project" value="UniProtKB-UniRule"/>
</dbReference>
<comment type="catalytic activity">
    <reaction evidence="4">
        <text>2 cob(II)yrinate a,c diamide + reduced [electron-transfer flavoprotein] + 2 ATP = 2 adenosylcob(III)yrinate a,c-diamide + 2 triphosphate + oxidized [electron-transfer flavoprotein] + 3 H(+)</text>
        <dbReference type="Rhea" id="RHEA:11528"/>
        <dbReference type="Rhea" id="RHEA-COMP:10685"/>
        <dbReference type="Rhea" id="RHEA-COMP:10686"/>
        <dbReference type="ChEBI" id="CHEBI:15378"/>
        <dbReference type="ChEBI" id="CHEBI:18036"/>
        <dbReference type="ChEBI" id="CHEBI:30616"/>
        <dbReference type="ChEBI" id="CHEBI:57692"/>
        <dbReference type="ChEBI" id="CHEBI:58307"/>
        <dbReference type="ChEBI" id="CHEBI:58503"/>
        <dbReference type="ChEBI" id="CHEBI:58537"/>
        <dbReference type="EC" id="2.5.1.17"/>
    </reaction>
</comment>
<dbReference type="EC" id="2.5.1.17" evidence="4"/>
<keyword evidence="7" id="KW-1185">Reference proteome</keyword>
<reference evidence="6 7" key="1">
    <citation type="submission" date="2019-03" db="EMBL/GenBank/DDBJ databases">
        <title>Genomic Encyclopedia of Archaeal and Bacterial Type Strains, Phase II (KMG-II): from individual species to whole genera.</title>
        <authorList>
            <person name="Goeker M."/>
        </authorList>
    </citation>
    <scope>NUCLEOTIDE SEQUENCE [LARGE SCALE GENOMIC DNA]</scope>
    <source>
        <strain evidence="6 7">RL-C</strain>
    </source>
</reference>
<gene>
    <name evidence="6" type="ORF">CLV25_11492</name>
</gene>
<feature type="domain" description="Cobalamin adenosyltransferase-like" evidence="5">
    <location>
        <begin position="3"/>
        <end position="167"/>
    </location>
</feature>
<protein>
    <recommendedName>
        <fullName evidence="4">Corrinoid adenosyltransferase</fullName>
        <ecNumber evidence="4">2.5.1.17</ecNumber>
    </recommendedName>
    <alternativeName>
        <fullName evidence="4">Cob(II)alamin adenosyltransferase</fullName>
    </alternativeName>
    <alternativeName>
        <fullName evidence="4">Cob(II)yrinic acid a,c-diamide adenosyltransferase</fullName>
    </alternativeName>
    <alternativeName>
        <fullName evidence="4">Cobinamide/cobalamin adenosyltransferase</fullName>
    </alternativeName>
</protein>
<evidence type="ECO:0000256" key="2">
    <source>
        <dbReference type="ARBA" id="ARBA00022741"/>
    </source>
</evidence>
<dbReference type="PANTHER" id="PTHR12213">
    <property type="entry name" value="CORRINOID ADENOSYLTRANSFERASE"/>
    <property type="match status" value="1"/>
</dbReference>
<evidence type="ECO:0000256" key="3">
    <source>
        <dbReference type="ARBA" id="ARBA00022840"/>
    </source>
</evidence>
<keyword evidence="2 4" id="KW-0547">Nucleotide-binding</keyword>
<comment type="pathway">
    <text evidence="4">Cofactor biosynthesis; adenosylcobalamin biosynthesis; adenosylcobalamin from cob(II)yrinate a,c-diamide: step 2/7.</text>
</comment>
<organism evidence="6 7">
    <name type="scientific">Acetobacteroides hydrogenigenes</name>
    <dbReference type="NCBI Taxonomy" id="979970"/>
    <lineage>
        <taxon>Bacteria</taxon>
        <taxon>Pseudomonadati</taxon>
        <taxon>Bacteroidota</taxon>
        <taxon>Bacteroidia</taxon>
        <taxon>Bacteroidales</taxon>
        <taxon>Rikenellaceae</taxon>
        <taxon>Acetobacteroides</taxon>
    </lineage>
</organism>
<dbReference type="InterPro" id="IPR036451">
    <property type="entry name" value="CblAdoTrfase-like_sf"/>
</dbReference>
<evidence type="ECO:0000313" key="6">
    <source>
        <dbReference type="EMBL" id="TCN63935.1"/>
    </source>
</evidence>
<dbReference type="GO" id="GO:0005524">
    <property type="term" value="F:ATP binding"/>
    <property type="evidence" value="ECO:0007669"/>
    <property type="project" value="UniProtKB-UniRule"/>
</dbReference>
<keyword evidence="1 4" id="KW-0808">Transferase</keyword>
<dbReference type="Pfam" id="PF01923">
    <property type="entry name" value="Cob_adeno_trans"/>
    <property type="match status" value="1"/>
</dbReference>
<sequence length="189" mass="21391">MAIYTRGGDKGRTSLAGGIRVPKNHCRIEANGAIDEANSFIGLLRTKLGDEHPWQERLYTVQMGLMHTMSHIATVPESPRPSNAPKVEDGAPFCEKWMEEMTQEMGESTEFILPGQTEVSALCHIVRATIRRAERELCPVVEEGGVEPWIAAYINRLSDLFFTLARYDGFKANLPEEKVRPFRFRREGR</sequence>
<dbReference type="SUPFAM" id="SSF89028">
    <property type="entry name" value="Cobalamin adenosyltransferase-like"/>
    <property type="match status" value="1"/>
</dbReference>
<keyword evidence="4" id="KW-0169">Cobalamin biosynthesis</keyword>
<proteinExistence type="inferred from homology"/>
<keyword evidence="3 4" id="KW-0067">ATP-binding</keyword>
<comment type="caution">
    <text evidence="6">The sequence shown here is derived from an EMBL/GenBank/DDBJ whole genome shotgun (WGS) entry which is preliminary data.</text>
</comment>
<dbReference type="NCBIfam" id="TIGR00636">
    <property type="entry name" value="PduO_Nterm"/>
    <property type="match status" value="1"/>
</dbReference>
<dbReference type="Proteomes" id="UP000294830">
    <property type="component" value="Unassembled WGS sequence"/>
</dbReference>
<dbReference type="Gene3D" id="1.20.1200.10">
    <property type="entry name" value="Cobalamin adenosyltransferase-like"/>
    <property type="match status" value="1"/>
</dbReference>
<accession>A0A4R2E851</accession>
<dbReference type="AlphaFoldDB" id="A0A4R2E851"/>
<evidence type="ECO:0000259" key="5">
    <source>
        <dbReference type="Pfam" id="PF01923"/>
    </source>
</evidence>
<dbReference type="GO" id="GO:0009236">
    <property type="term" value="P:cobalamin biosynthetic process"/>
    <property type="evidence" value="ECO:0007669"/>
    <property type="project" value="UniProtKB-UniRule"/>
</dbReference>
<dbReference type="InterPro" id="IPR029499">
    <property type="entry name" value="PduO-typ"/>
</dbReference>
<name>A0A4R2E851_9BACT</name>
<comment type="catalytic activity">
    <reaction evidence="4">
        <text>2 cob(II)alamin + reduced [electron-transfer flavoprotein] + 2 ATP = 2 adenosylcob(III)alamin + 2 triphosphate + oxidized [electron-transfer flavoprotein] + 3 H(+)</text>
        <dbReference type="Rhea" id="RHEA:28671"/>
        <dbReference type="Rhea" id="RHEA-COMP:10685"/>
        <dbReference type="Rhea" id="RHEA-COMP:10686"/>
        <dbReference type="ChEBI" id="CHEBI:15378"/>
        <dbReference type="ChEBI" id="CHEBI:16304"/>
        <dbReference type="ChEBI" id="CHEBI:18036"/>
        <dbReference type="ChEBI" id="CHEBI:18408"/>
        <dbReference type="ChEBI" id="CHEBI:30616"/>
        <dbReference type="ChEBI" id="CHEBI:57692"/>
        <dbReference type="ChEBI" id="CHEBI:58307"/>
        <dbReference type="EC" id="2.5.1.17"/>
    </reaction>
</comment>
<dbReference type="UniPathway" id="UPA00148">
    <property type="reaction ID" value="UER00233"/>
</dbReference>
<evidence type="ECO:0000313" key="7">
    <source>
        <dbReference type="Proteomes" id="UP000294830"/>
    </source>
</evidence>
<dbReference type="PANTHER" id="PTHR12213:SF0">
    <property type="entry name" value="CORRINOID ADENOSYLTRANSFERASE MMAB"/>
    <property type="match status" value="1"/>
</dbReference>
<dbReference type="OrthoDB" id="9778896at2"/>
<dbReference type="RefSeq" id="WP_131840084.1">
    <property type="nucleotide sequence ID" value="NZ_SLWB01000014.1"/>
</dbReference>